<evidence type="ECO:0000256" key="2">
    <source>
        <dbReference type="ARBA" id="ARBA00023015"/>
    </source>
</evidence>
<feature type="compositionally biased region" description="Low complexity" evidence="7">
    <location>
        <begin position="306"/>
        <end position="321"/>
    </location>
</feature>
<gene>
    <name evidence="9" type="ORF">C2S53_012595</name>
</gene>
<evidence type="ECO:0000313" key="10">
    <source>
        <dbReference type="Proteomes" id="UP001190926"/>
    </source>
</evidence>
<reference evidence="9 10" key="1">
    <citation type="journal article" date="2021" name="Nat. Commun.">
        <title>Incipient diploidization of the medicinal plant Perilla within 10,000 years.</title>
        <authorList>
            <person name="Zhang Y."/>
            <person name="Shen Q."/>
            <person name="Leng L."/>
            <person name="Zhang D."/>
            <person name="Chen S."/>
            <person name="Shi Y."/>
            <person name="Ning Z."/>
            <person name="Chen S."/>
        </authorList>
    </citation>
    <scope>NUCLEOTIDE SEQUENCE [LARGE SCALE GENOMIC DNA]</scope>
    <source>
        <strain evidence="10">cv. PC099</strain>
    </source>
</reference>
<dbReference type="AlphaFoldDB" id="A0AAD4JA31"/>
<keyword evidence="3 6" id="KW-0238">DNA-binding</keyword>
<comment type="function">
    <text evidence="6">Transcription factor that specifically binds AT-rich DNA sequences related to the nuclear matrix attachment regions (MARs).</text>
</comment>
<evidence type="ECO:0000259" key="8">
    <source>
        <dbReference type="PROSITE" id="PS51742"/>
    </source>
</evidence>
<feature type="region of interest" description="Disordered" evidence="7">
    <location>
        <begin position="1"/>
        <end position="152"/>
    </location>
</feature>
<dbReference type="InterPro" id="IPR039605">
    <property type="entry name" value="AHL"/>
</dbReference>
<name>A0AAD4JA31_PERFH</name>
<evidence type="ECO:0000256" key="4">
    <source>
        <dbReference type="ARBA" id="ARBA00023163"/>
    </source>
</evidence>
<keyword evidence="10" id="KW-1185">Reference proteome</keyword>
<evidence type="ECO:0000256" key="1">
    <source>
        <dbReference type="ARBA" id="ARBA00004123"/>
    </source>
</evidence>
<feature type="region of interest" description="Disordered" evidence="7">
    <location>
        <begin position="285"/>
        <end position="365"/>
    </location>
</feature>
<dbReference type="EMBL" id="SDAM02000103">
    <property type="protein sequence ID" value="KAH6829912.1"/>
    <property type="molecule type" value="Genomic_DNA"/>
</dbReference>
<dbReference type="Pfam" id="PF03479">
    <property type="entry name" value="PCC"/>
    <property type="match status" value="1"/>
</dbReference>
<comment type="domain">
    <text evidence="6">The PPC domain mediates interactions between AHL proteins.</text>
</comment>
<comment type="caution">
    <text evidence="9">The sequence shown here is derived from an EMBL/GenBank/DDBJ whole genome shotgun (WGS) entry which is preliminary data.</text>
</comment>
<evidence type="ECO:0000313" key="9">
    <source>
        <dbReference type="EMBL" id="KAH6829912.1"/>
    </source>
</evidence>
<dbReference type="GO" id="GO:0005634">
    <property type="term" value="C:nucleus"/>
    <property type="evidence" value="ECO:0007669"/>
    <property type="project" value="UniProtKB-SubCell"/>
</dbReference>
<dbReference type="PROSITE" id="PS51742">
    <property type="entry name" value="PPC"/>
    <property type="match status" value="1"/>
</dbReference>
<feature type="domain" description="PPC" evidence="8">
    <location>
        <begin position="162"/>
        <end position="307"/>
    </location>
</feature>
<feature type="compositionally biased region" description="Polar residues" evidence="7">
    <location>
        <begin position="45"/>
        <end position="65"/>
    </location>
</feature>
<keyword evidence="4 6" id="KW-0804">Transcription</keyword>
<protein>
    <recommendedName>
        <fullName evidence="6">AT-hook motif nuclear-localized protein</fullName>
    </recommendedName>
</protein>
<evidence type="ECO:0000256" key="7">
    <source>
        <dbReference type="SAM" id="MobiDB-lite"/>
    </source>
</evidence>
<feature type="compositionally biased region" description="Low complexity" evidence="7">
    <location>
        <begin position="1"/>
        <end position="11"/>
    </location>
</feature>
<dbReference type="InterPro" id="IPR005175">
    <property type="entry name" value="PPC_dom"/>
</dbReference>
<organism evidence="9 10">
    <name type="scientific">Perilla frutescens var. hirtella</name>
    <name type="common">Perilla citriodora</name>
    <name type="synonym">Perilla setoyensis</name>
    <dbReference type="NCBI Taxonomy" id="608512"/>
    <lineage>
        <taxon>Eukaryota</taxon>
        <taxon>Viridiplantae</taxon>
        <taxon>Streptophyta</taxon>
        <taxon>Embryophyta</taxon>
        <taxon>Tracheophyta</taxon>
        <taxon>Spermatophyta</taxon>
        <taxon>Magnoliopsida</taxon>
        <taxon>eudicotyledons</taxon>
        <taxon>Gunneridae</taxon>
        <taxon>Pentapetalae</taxon>
        <taxon>asterids</taxon>
        <taxon>lamiids</taxon>
        <taxon>Lamiales</taxon>
        <taxon>Lamiaceae</taxon>
        <taxon>Nepetoideae</taxon>
        <taxon>Elsholtzieae</taxon>
        <taxon>Perilla</taxon>
    </lineage>
</organism>
<dbReference type="PANTHER" id="PTHR31500">
    <property type="entry name" value="AT-HOOK MOTIF NUCLEAR-LOCALIZED PROTEIN 9"/>
    <property type="match status" value="1"/>
</dbReference>
<dbReference type="SUPFAM" id="SSF117856">
    <property type="entry name" value="AF0104/ALDC/Ptd012-like"/>
    <property type="match status" value="1"/>
</dbReference>
<dbReference type="CDD" id="cd11378">
    <property type="entry name" value="DUF296"/>
    <property type="match status" value="1"/>
</dbReference>
<keyword evidence="2 6" id="KW-0805">Transcription regulation</keyword>
<proteinExistence type="predicted"/>
<keyword evidence="5 6" id="KW-0539">Nucleus</keyword>
<dbReference type="PANTHER" id="PTHR31500:SF51">
    <property type="entry name" value="AT-HOOK MOTIF NUCLEAR-LOCALIZED PROTEIN 8"/>
    <property type="match status" value="1"/>
</dbReference>
<accession>A0AAD4JA31</accession>
<evidence type="ECO:0000256" key="3">
    <source>
        <dbReference type="ARBA" id="ARBA00023125"/>
    </source>
</evidence>
<feature type="compositionally biased region" description="Low complexity" evidence="7">
    <location>
        <begin position="28"/>
        <end position="44"/>
    </location>
</feature>
<sequence>MDTQDSSAPPHHLAHLHHHPQPPPPSHPQQHLLNNSYPLLNSNNAVNPTPTSASASATNMHQQNPGFPFNSMAVDGSAPGGRGGGFSIEPARKKRGRPRKYSPDNSIGLGLSPAPVSQIPSLMAHNDSGGGGGTPSSEMQAKRNRGRPAGSVKRQLDALGVPGVGFTPHVITVNAGEDIASKIMAFSQQGPRTVCILSANGAICNVTLRQPAMSGGTVTYEGRFEIISLSGSFLLSESNGNRSRTGGLSISLAGSDGRVLGGGVAGMLKAASPVQVVVGSFIAEGKKSKSGPSSTPPSHMFNFGAPGTVTGTSPSPGGSSESGEENDDSPLNHGSGPYGNVGQPGQTIPMYSSIGWPNSMKVLPN</sequence>
<evidence type="ECO:0000256" key="6">
    <source>
        <dbReference type="RuleBase" id="RU367031"/>
    </source>
</evidence>
<evidence type="ECO:0000256" key="5">
    <source>
        <dbReference type="ARBA" id="ARBA00023242"/>
    </source>
</evidence>
<comment type="subcellular location">
    <subcellularLocation>
        <location evidence="1 6">Nucleus</location>
    </subcellularLocation>
</comment>
<dbReference type="Proteomes" id="UP001190926">
    <property type="component" value="Unassembled WGS sequence"/>
</dbReference>
<dbReference type="FunFam" id="3.30.1330.80:FF:000003">
    <property type="entry name" value="AT-hook motif nuclear-localized protein 1-like"/>
    <property type="match status" value="1"/>
</dbReference>
<dbReference type="Gene3D" id="3.30.1330.80">
    <property type="entry name" value="Hypothetical protein, similar to alpha- acetolactate decarboxylase, domain 2"/>
    <property type="match status" value="1"/>
</dbReference>
<dbReference type="GO" id="GO:0003680">
    <property type="term" value="F:minor groove of adenine-thymine-rich DNA binding"/>
    <property type="evidence" value="ECO:0007669"/>
    <property type="project" value="UniProtKB-UniRule"/>
</dbReference>